<dbReference type="EMBL" id="KZ678158">
    <property type="protein sequence ID" value="PSN59284.1"/>
    <property type="molecule type" value="Genomic_DNA"/>
</dbReference>
<organism evidence="1 3">
    <name type="scientific">Corynespora cassiicola Philippines</name>
    <dbReference type="NCBI Taxonomy" id="1448308"/>
    <lineage>
        <taxon>Eukaryota</taxon>
        <taxon>Fungi</taxon>
        <taxon>Dikarya</taxon>
        <taxon>Ascomycota</taxon>
        <taxon>Pezizomycotina</taxon>
        <taxon>Dothideomycetes</taxon>
        <taxon>Pleosporomycetidae</taxon>
        <taxon>Pleosporales</taxon>
        <taxon>Corynesporascaceae</taxon>
        <taxon>Corynespora</taxon>
    </lineage>
</organism>
<protein>
    <submittedName>
        <fullName evidence="1">Uncharacterized protein</fullName>
    </submittedName>
</protein>
<dbReference type="OrthoDB" id="3911445at2759"/>
<name>A0A2T2N120_CORCC</name>
<accession>A0A2T2N120</accession>
<keyword evidence="3" id="KW-1185">Reference proteome</keyword>
<gene>
    <name evidence="1" type="ORF">BS50DRAFT_580238</name>
    <name evidence="2" type="ORF">BS50DRAFT_605332</name>
</gene>
<reference evidence="1 3" key="1">
    <citation type="journal article" date="2018" name="Front. Microbiol.">
        <title>Genome-Wide Analysis of Corynespora cassiicola Leaf Fall Disease Putative Effectors.</title>
        <authorList>
            <person name="Lopez D."/>
            <person name="Ribeiro S."/>
            <person name="Label P."/>
            <person name="Fumanal B."/>
            <person name="Venisse J.S."/>
            <person name="Kohler A."/>
            <person name="de Oliveira R.R."/>
            <person name="Labutti K."/>
            <person name="Lipzen A."/>
            <person name="Lail K."/>
            <person name="Bauer D."/>
            <person name="Ohm R.A."/>
            <person name="Barry K.W."/>
            <person name="Spatafora J."/>
            <person name="Grigoriev I.V."/>
            <person name="Martin F.M."/>
            <person name="Pujade-Renaud V."/>
        </authorList>
    </citation>
    <scope>NUCLEOTIDE SEQUENCE [LARGE SCALE GENOMIC DNA]</scope>
    <source>
        <strain evidence="1 3">Philippines</strain>
    </source>
</reference>
<evidence type="ECO:0000313" key="1">
    <source>
        <dbReference type="EMBL" id="PSN59104.1"/>
    </source>
</evidence>
<dbReference type="Proteomes" id="UP000240883">
    <property type="component" value="Unassembled WGS sequence"/>
</dbReference>
<evidence type="ECO:0000313" key="2">
    <source>
        <dbReference type="EMBL" id="PSN59284.1"/>
    </source>
</evidence>
<sequence length="104" mass="11851">MSPIARSAVKFTQRIRNSELRNRTLSLIEEATKRPDLAGFTQAVLKNPAHTSHTDTREHVTARLSTAEQANKGVAQTVHIYFDKNGQYDGHQLYQERSEKKEDD</sequence>
<proteinExistence type="predicted"/>
<dbReference type="AlphaFoldDB" id="A0A2T2N120"/>
<evidence type="ECO:0000313" key="3">
    <source>
        <dbReference type="Proteomes" id="UP000240883"/>
    </source>
</evidence>
<dbReference type="EMBL" id="KZ678166">
    <property type="protein sequence ID" value="PSN59104.1"/>
    <property type="molecule type" value="Genomic_DNA"/>
</dbReference>